<dbReference type="SUPFAM" id="SSF81383">
    <property type="entry name" value="F-box domain"/>
    <property type="match status" value="1"/>
</dbReference>
<evidence type="ECO:0000313" key="2">
    <source>
        <dbReference type="EnsemblPlants" id="LPERR02G02460.1"/>
    </source>
</evidence>
<dbReference type="SMART" id="SM00256">
    <property type="entry name" value="FBOX"/>
    <property type="match status" value="1"/>
</dbReference>
<evidence type="ECO:0000313" key="3">
    <source>
        <dbReference type="Proteomes" id="UP000032180"/>
    </source>
</evidence>
<dbReference type="InterPro" id="IPR036047">
    <property type="entry name" value="F-box-like_dom_sf"/>
</dbReference>
<dbReference type="NCBIfam" id="TIGR01640">
    <property type="entry name" value="F_box_assoc_1"/>
    <property type="match status" value="1"/>
</dbReference>
<dbReference type="Gene3D" id="1.20.1280.50">
    <property type="match status" value="1"/>
</dbReference>
<dbReference type="InterPro" id="IPR001810">
    <property type="entry name" value="F-box_dom"/>
</dbReference>
<reference evidence="2" key="3">
    <citation type="submission" date="2015-04" db="UniProtKB">
        <authorList>
            <consortium name="EnsemblPlants"/>
        </authorList>
    </citation>
    <scope>IDENTIFICATION</scope>
</reference>
<evidence type="ECO:0000259" key="1">
    <source>
        <dbReference type="SMART" id="SM00256"/>
    </source>
</evidence>
<dbReference type="HOGENOM" id="CLU_032609_2_1_1"/>
<dbReference type="Pfam" id="PF08268">
    <property type="entry name" value="FBA_3"/>
    <property type="match status" value="1"/>
</dbReference>
<protein>
    <recommendedName>
        <fullName evidence="1">F-box domain-containing protein</fullName>
    </recommendedName>
</protein>
<sequence>MDEILNDDVVGEILAWLPAKAVLRCRAVCRLWRSLTTTPYFIAAHSRRRPLELLGYVEPADRSSSPFTAYIMSCVPTTAVPAVYDCDDELTAAEHYFRRLLRRDYRLLVSASGDGLLLLCSHRSLLVCNPATRQLVKLPLAAVNRTEYYYPSAFYFHRPSGHYRVLMCCRRLGLYYVVSTGGGGEPRRRRDIPEPYSGRLIHSVTIGERVYWARSYYNRAQMMLAFDTAAETFWPVAPPPVEPSDEGPMFEMDGELAVTAMSVEPYLDVWTTQDLTGERWVRRFRIELPCGYYHKRIKPYGTGLAIFDNTTRFLVVAMNYRWAFLYDTKHKRMVSCSHRQRNDRWCVFYRESLVTLTPSTPFNDKPWLKLY</sequence>
<dbReference type="InterPro" id="IPR050796">
    <property type="entry name" value="SCF_F-box_component"/>
</dbReference>
<feature type="domain" description="F-box" evidence="1">
    <location>
        <begin position="5"/>
        <end position="45"/>
    </location>
</feature>
<dbReference type="InterPro" id="IPR013187">
    <property type="entry name" value="F-box-assoc_dom_typ3"/>
</dbReference>
<dbReference type="PANTHER" id="PTHR31672">
    <property type="entry name" value="BNACNNG10540D PROTEIN"/>
    <property type="match status" value="1"/>
</dbReference>
<dbReference type="Proteomes" id="UP000032180">
    <property type="component" value="Chromosome 2"/>
</dbReference>
<dbReference type="Pfam" id="PF00646">
    <property type="entry name" value="F-box"/>
    <property type="match status" value="1"/>
</dbReference>
<reference evidence="2 3" key="1">
    <citation type="submission" date="2012-08" db="EMBL/GenBank/DDBJ databases">
        <title>Oryza genome evolution.</title>
        <authorList>
            <person name="Wing R.A."/>
        </authorList>
    </citation>
    <scope>NUCLEOTIDE SEQUENCE</scope>
</reference>
<keyword evidence="3" id="KW-1185">Reference proteome</keyword>
<name>A0A0D9VBV7_9ORYZ</name>
<dbReference type="PANTHER" id="PTHR31672:SF2">
    <property type="entry name" value="F-BOX DOMAIN-CONTAINING PROTEIN"/>
    <property type="match status" value="1"/>
</dbReference>
<organism evidence="2 3">
    <name type="scientific">Leersia perrieri</name>
    <dbReference type="NCBI Taxonomy" id="77586"/>
    <lineage>
        <taxon>Eukaryota</taxon>
        <taxon>Viridiplantae</taxon>
        <taxon>Streptophyta</taxon>
        <taxon>Embryophyta</taxon>
        <taxon>Tracheophyta</taxon>
        <taxon>Spermatophyta</taxon>
        <taxon>Magnoliopsida</taxon>
        <taxon>Liliopsida</taxon>
        <taxon>Poales</taxon>
        <taxon>Poaceae</taxon>
        <taxon>BOP clade</taxon>
        <taxon>Oryzoideae</taxon>
        <taxon>Oryzeae</taxon>
        <taxon>Oryzinae</taxon>
        <taxon>Leersia</taxon>
    </lineage>
</organism>
<proteinExistence type="predicted"/>
<dbReference type="EnsemblPlants" id="LPERR02G02460.1">
    <property type="protein sequence ID" value="LPERR02G02460.1"/>
    <property type="gene ID" value="LPERR02G02460"/>
</dbReference>
<reference evidence="3" key="2">
    <citation type="submission" date="2013-12" db="EMBL/GenBank/DDBJ databases">
        <authorList>
            <person name="Yu Y."/>
            <person name="Lee S."/>
            <person name="de Baynast K."/>
            <person name="Wissotski M."/>
            <person name="Liu L."/>
            <person name="Talag J."/>
            <person name="Goicoechea J."/>
            <person name="Angelova A."/>
            <person name="Jetty R."/>
            <person name="Kudrna D."/>
            <person name="Golser W."/>
            <person name="Rivera L."/>
            <person name="Zhang J."/>
            <person name="Wing R."/>
        </authorList>
    </citation>
    <scope>NUCLEOTIDE SEQUENCE</scope>
</reference>
<dbReference type="CDD" id="cd22157">
    <property type="entry name" value="F-box_AtFBW1-like"/>
    <property type="match status" value="1"/>
</dbReference>
<dbReference type="Gramene" id="LPERR02G02460.1">
    <property type="protein sequence ID" value="LPERR02G02460.1"/>
    <property type="gene ID" value="LPERR02G02460"/>
</dbReference>
<accession>A0A0D9VBV7</accession>
<dbReference type="InterPro" id="IPR017451">
    <property type="entry name" value="F-box-assoc_interact_dom"/>
</dbReference>
<dbReference type="eggNOG" id="ENOG502SZZX">
    <property type="taxonomic scope" value="Eukaryota"/>
</dbReference>
<dbReference type="AlphaFoldDB" id="A0A0D9VBV7"/>